<dbReference type="Gene3D" id="3.40.50.620">
    <property type="entry name" value="HUPs"/>
    <property type="match status" value="1"/>
</dbReference>
<organism evidence="2 3">
    <name type="scientific">Photobacterium atrarenae</name>
    <dbReference type="NCBI Taxonomy" id="865757"/>
    <lineage>
        <taxon>Bacteria</taxon>
        <taxon>Pseudomonadati</taxon>
        <taxon>Pseudomonadota</taxon>
        <taxon>Gammaproteobacteria</taxon>
        <taxon>Vibrionales</taxon>
        <taxon>Vibrionaceae</taxon>
        <taxon>Photobacterium</taxon>
    </lineage>
</organism>
<accession>A0ABY5GMM1</accession>
<name>A0ABY5GMM1_9GAMM</name>
<dbReference type="InterPro" id="IPR014729">
    <property type="entry name" value="Rossmann-like_a/b/a_fold"/>
</dbReference>
<feature type="domain" description="DUF218" evidence="1">
    <location>
        <begin position="177"/>
        <end position="283"/>
    </location>
</feature>
<evidence type="ECO:0000259" key="1">
    <source>
        <dbReference type="Pfam" id="PF02698"/>
    </source>
</evidence>
<dbReference type="PANTHER" id="PTHR30336:SF4">
    <property type="entry name" value="ENVELOPE BIOGENESIS FACTOR ELYC"/>
    <property type="match status" value="1"/>
</dbReference>
<dbReference type="InterPro" id="IPR051599">
    <property type="entry name" value="Cell_Envelope_Assoc"/>
</dbReference>
<dbReference type="Pfam" id="PF02698">
    <property type="entry name" value="DUF218"/>
    <property type="match status" value="1"/>
</dbReference>
<dbReference type="SUPFAM" id="SSF48452">
    <property type="entry name" value="TPR-like"/>
    <property type="match status" value="1"/>
</dbReference>
<proteinExistence type="predicted"/>
<dbReference type="Gene3D" id="1.25.40.10">
    <property type="entry name" value="Tetratricopeptide repeat domain"/>
    <property type="match status" value="1"/>
</dbReference>
<dbReference type="PANTHER" id="PTHR30336">
    <property type="entry name" value="INNER MEMBRANE PROTEIN, PROBABLE PERMEASE"/>
    <property type="match status" value="1"/>
</dbReference>
<dbReference type="RefSeq" id="WP_255391709.1">
    <property type="nucleotide sequence ID" value="NZ_CP101509.1"/>
</dbReference>
<keyword evidence="3" id="KW-1185">Reference proteome</keyword>
<sequence length="330" mass="37208">MTAHRALHYHLQQALDAYQSPVRTNYPLHHQQVSNLEAAIYFLNLAHQQQPEHLSTLLTLATLHTFQGDIDTAIALFRQCLIRCQSTPEHRRVLTYLIAWHHYQHDHQSVAITLARLRQLSSQSAGFLDRVLGQIERILTQPIQSNAEEPLHPRTPNSHALITLGYKLQPDGTLARPLRSRLNLTKKLSLLYPTSAIVVTGGAPQQGHTEAQRMKQWLIENDVDGQRIIEEGLATSTIDNARFSLALLHQHGIRQATVISHAAHVQRSQLLFQLLQLDSNQPTITVDHCALPEPHINQRSQAKAIKRNCYIDALRAIGLPAFDCPPFVSL</sequence>
<dbReference type="InterPro" id="IPR003848">
    <property type="entry name" value="DUF218"/>
</dbReference>
<reference evidence="2" key="1">
    <citation type="submission" date="2022-07" db="EMBL/GenBank/DDBJ databases">
        <title>Genome sequencing of Photobacterium atrarenae GJH2-4.</title>
        <authorList>
            <person name="Park S.-J."/>
        </authorList>
    </citation>
    <scope>NUCLEOTIDE SEQUENCE</scope>
    <source>
        <strain evidence="2">GJH2-4</strain>
    </source>
</reference>
<evidence type="ECO:0000313" key="3">
    <source>
        <dbReference type="Proteomes" id="UP001057998"/>
    </source>
</evidence>
<dbReference type="InterPro" id="IPR011990">
    <property type="entry name" value="TPR-like_helical_dom_sf"/>
</dbReference>
<dbReference type="Proteomes" id="UP001057998">
    <property type="component" value="Chromosome 2"/>
</dbReference>
<dbReference type="EMBL" id="CP101509">
    <property type="protein sequence ID" value="UTV30359.1"/>
    <property type="molecule type" value="Genomic_DNA"/>
</dbReference>
<evidence type="ECO:0000313" key="2">
    <source>
        <dbReference type="EMBL" id="UTV30359.1"/>
    </source>
</evidence>
<protein>
    <submittedName>
        <fullName evidence="2">YdcF family protein</fullName>
    </submittedName>
</protein>
<dbReference type="CDD" id="cd06259">
    <property type="entry name" value="YdcF-like"/>
    <property type="match status" value="1"/>
</dbReference>
<gene>
    <name evidence="2" type="ORF">NNL38_17430</name>
</gene>